<reference evidence="3" key="1">
    <citation type="submission" date="2019-04" db="EMBL/GenBank/DDBJ databases">
        <title>Friends and foes A comparative genomics studyof 23 Aspergillus species from section Flavi.</title>
        <authorList>
            <consortium name="DOE Joint Genome Institute"/>
            <person name="Kjaerbolling I."/>
            <person name="Vesth T."/>
            <person name="Frisvad J.C."/>
            <person name="Nybo J.L."/>
            <person name="Theobald S."/>
            <person name="Kildgaard S."/>
            <person name="Isbrandt T."/>
            <person name="Kuo A."/>
            <person name="Sato A."/>
            <person name="Lyhne E.K."/>
            <person name="Kogle M.E."/>
            <person name="Wiebenga A."/>
            <person name="Kun R.S."/>
            <person name="Lubbers R.J."/>
            <person name="Makela M.R."/>
            <person name="Barry K."/>
            <person name="Chovatia M."/>
            <person name="Clum A."/>
            <person name="Daum C."/>
            <person name="Haridas S."/>
            <person name="He G."/>
            <person name="LaButti K."/>
            <person name="Lipzen A."/>
            <person name="Mondo S."/>
            <person name="Riley R."/>
            <person name="Salamov A."/>
            <person name="Simmons B.A."/>
            <person name="Magnuson J.K."/>
            <person name="Henrissat B."/>
            <person name="Mortensen U.H."/>
            <person name="Larsen T.O."/>
            <person name="Devries R.P."/>
            <person name="Grigoriev I.V."/>
            <person name="Machida M."/>
            <person name="Baker S.E."/>
            <person name="Andersen M.R."/>
        </authorList>
    </citation>
    <scope>NUCLEOTIDE SEQUENCE [LARGE SCALE GENOMIC DNA]</scope>
    <source>
        <strain evidence="3">CBS 553.77</strain>
    </source>
</reference>
<evidence type="ECO:0000313" key="2">
    <source>
        <dbReference type="EMBL" id="KAE8351983.1"/>
    </source>
</evidence>
<gene>
    <name evidence="2" type="ORF">BDV28DRAFT_135914</name>
</gene>
<feature type="region of interest" description="Disordered" evidence="1">
    <location>
        <begin position="230"/>
        <end position="259"/>
    </location>
</feature>
<dbReference type="EMBL" id="ML739146">
    <property type="protein sequence ID" value="KAE8351983.1"/>
    <property type="molecule type" value="Genomic_DNA"/>
</dbReference>
<protein>
    <submittedName>
        <fullName evidence="2">Uncharacterized protein</fullName>
    </submittedName>
</protein>
<evidence type="ECO:0000256" key="1">
    <source>
        <dbReference type="SAM" id="MobiDB-lite"/>
    </source>
</evidence>
<evidence type="ECO:0000313" key="3">
    <source>
        <dbReference type="Proteomes" id="UP000327118"/>
    </source>
</evidence>
<dbReference type="Proteomes" id="UP000327118">
    <property type="component" value="Unassembled WGS sequence"/>
</dbReference>
<proteinExistence type="predicted"/>
<organism evidence="2 3">
    <name type="scientific">Aspergillus coremiiformis</name>
    <dbReference type="NCBI Taxonomy" id="138285"/>
    <lineage>
        <taxon>Eukaryota</taxon>
        <taxon>Fungi</taxon>
        <taxon>Dikarya</taxon>
        <taxon>Ascomycota</taxon>
        <taxon>Pezizomycotina</taxon>
        <taxon>Eurotiomycetes</taxon>
        <taxon>Eurotiomycetidae</taxon>
        <taxon>Eurotiales</taxon>
        <taxon>Aspergillaceae</taxon>
        <taxon>Aspergillus</taxon>
        <taxon>Aspergillus subgen. Circumdati</taxon>
    </lineage>
</organism>
<keyword evidence="3" id="KW-1185">Reference proteome</keyword>
<dbReference type="Gene3D" id="2.160.20.80">
    <property type="entry name" value="E3 ubiquitin-protein ligase SopA"/>
    <property type="match status" value="1"/>
</dbReference>
<dbReference type="OrthoDB" id="4187970at2759"/>
<name>A0A5N6Z4D8_9EURO</name>
<dbReference type="AlphaFoldDB" id="A0A5N6Z4D8"/>
<dbReference type="SUPFAM" id="SSF141571">
    <property type="entry name" value="Pentapeptide repeat-like"/>
    <property type="match status" value="1"/>
</dbReference>
<accession>A0A5N6Z4D8</accession>
<sequence>MGKQNAINSNLTNSSGPSITRSSINQCSFSDLTPADSIQRSDLDSVNVFRKSFPEGSRMAPMSADTTIQRSKISHSVVANSYIRRCQLANCELVDVSSAKLTKANHAKLENVRSARRSSVQNSTVTGWSTLIRSQVNGSSVTEESALRRSHLEDVRVARSRMTRSTLRNCDVSDCVIVRSDFTGMVLQHGVWKNGRLVGRVGNGEVVAMTQSGQKIADFSSDQLVTQDAKVWADSNNPDSDSSENESLDSQDLPPPYEP</sequence>